<reference evidence="1" key="1">
    <citation type="submission" date="2020-08" db="EMBL/GenBank/DDBJ databases">
        <title>Multicomponent nature underlies the extraordinary mechanical properties of spider dragline silk.</title>
        <authorList>
            <person name="Kono N."/>
            <person name="Nakamura H."/>
            <person name="Mori M."/>
            <person name="Yoshida Y."/>
            <person name="Ohtoshi R."/>
            <person name="Malay A.D."/>
            <person name="Moran D.A.P."/>
            <person name="Tomita M."/>
            <person name="Numata K."/>
            <person name="Arakawa K."/>
        </authorList>
    </citation>
    <scope>NUCLEOTIDE SEQUENCE</scope>
</reference>
<keyword evidence="2" id="KW-1185">Reference proteome</keyword>
<gene>
    <name evidence="1" type="ORF">NPIL_673401</name>
</gene>
<accession>A0A8X6TLD8</accession>
<dbReference type="EMBL" id="BMAW01010780">
    <property type="protein sequence ID" value="GFT20431.1"/>
    <property type="molecule type" value="Genomic_DNA"/>
</dbReference>
<evidence type="ECO:0000313" key="1">
    <source>
        <dbReference type="EMBL" id="GFT20431.1"/>
    </source>
</evidence>
<proteinExistence type="predicted"/>
<protein>
    <submittedName>
        <fullName evidence="1">Uncharacterized protein</fullName>
    </submittedName>
</protein>
<dbReference type="Proteomes" id="UP000887013">
    <property type="component" value="Unassembled WGS sequence"/>
</dbReference>
<evidence type="ECO:0000313" key="2">
    <source>
        <dbReference type="Proteomes" id="UP000887013"/>
    </source>
</evidence>
<organism evidence="1 2">
    <name type="scientific">Nephila pilipes</name>
    <name type="common">Giant wood spider</name>
    <name type="synonym">Nephila maculata</name>
    <dbReference type="NCBI Taxonomy" id="299642"/>
    <lineage>
        <taxon>Eukaryota</taxon>
        <taxon>Metazoa</taxon>
        <taxon>Ecdysozoa</taxon>
        <taxon>Arthropoda</taxon>
        <taxon>Chelicerata</taxon>
        <taxon>Arachnida</taxon>
        <taxon>Araneae</taxon>
        <taxon>Araneomorphae</taxon>
        <taxon>Entelegynae</taxon>
        <taxon>Araneoidea</taxon>
        <taxon>Nephilidae</taxon>
        <taxon>Nephila</taxon>
    </lineage>
</organism>
<comment type="caution">
    <text evidence="1">The sequence shown here is derived from an EMBL/GenBank/DDBJ whole genome shotgun (WGS) entry which is preliminary data.</text>
</comment>
<name>A0A8X6TLD8_NEPPI</name>
<dbReference type="AlphaFoldDB" id="A0A8X6TLD8"/>
<sequence length="74" mass="8434">MVFGYASTNRLNPLLKKVCSAANHFETCYLRLITEEPQPDNCPLLVRGEVEMSNNPSFVQERIAFDSMRIVVQT</sequence>